<feature type="compositionally biased region" description="Low complexity" evidence="1">
    <location>
        <begin position="157"/>
        <end position="184"/>
    </location>
</feature>
<comment type="caution">
    <text evidence="2">The sequence shown here is derived from an EMBL/GenBank/DDBJ whole genome shotgun (WGS) entry which is preliminary data.</text>
</comment>
<evidence type="ECO:0000313" key="2">
    <source>
        <dbReference type="EMBL" id="OJT04671.1"/>
    </source>
</evidence>
<reference evidence="2 3" key="1">
    <citation type="submission" date="2016-10" db="EMBL/GenBank/DDBJ databases">
        <title>Genome sequence of the basidiomycete white-rot fungus Trametes pubescens.</title>
        <authorList>
            <person name="Makela M.R."/>
            <person name="Granchi Z."/>
            <person name="Peng M."/>
            <person name="De Vries R.P."/>
            <person name="Grigoriev I."/>
            <person name="Riley R."/>
            <person name="Hilden K."/>
        </authorList>
    </citation>
    <scope>NUCLEOTIDE SEQUENCE [LARGE SCALE GENOMIC DNA]</scope>
    <source>
        <strain evidence="2 3">FBCC735</strain>
    </source>
</reference>
<evidence type="ECO:0000256" key="1">
    <source>
        <dbReference type="SAM" id="MobiDB-lite"/>
    </source>
</evidence>
<name>A0A1M2VAL5_TRAPU</name>
<protein>
    <submittedName>
        <fullName evidence="2">Uncharacterized protein</fullName>
    </submittedName>
</protein>
<proteinExistence type="predicted"/>
<keyword evidence="3" id="KW-1185">Reference proteome</keyword>
<gene>
    <name evidence="2" type="ORF">TRAPUB_4465</name>
</gene>
<dbReference type="OMA" id="EFEFEYE"/>
<evidence type="ECO:0000313" key="3">
    <source>
        <dbReference type="Proteomes" id="UP000184267"/>
    </source>
</evidence>
<dbReference type="EMBL" id="MNAD01001519">
    <property type="protein sequence ID" value="OJT04671.1"/>
    <property type="molecule type" value="Genomic_DNA"/>
</dbReference>
<sequence length="184" mass="18837">MISMDVVSDVADTTFDVVAPVADVPPSVDSTTLNHASSLGEFSTNDSANGADQAQLSAESTLAAAPLLPQDSVTDHILGVESVQVPFISSAMVDVASDISEDEFEFEYEEDEFIPRGGGSDPGAYNKKTPAPPKAVGKPPKTQSSATPQDSTKPGQSAKAPQAKSGSKPAPPSASAAHPPSKKS</sequence>
<organism evidence="2 3">
    <name type="scientific">Trametes pubescens</name>
    <name type="common">White-rot fungus</name>
    <dbReference type="NCBI Taxonomy" id="154538"/>
    <lineage>
        <taxon>Eukaryota</taxon>
        <taxon>Fungi</taxon>
        <taxon>Dikarya</taxon>
        <taxon>Basidiomycota</taxon>
        <taxon>Agaricomycotina</taxon>
        <taxon>Agaricomycetes</taxon>
        <taxon>Polyporales</taxon>
        <taxon>Polyporaceae</taxon>
        <taxon>Trametes</taxon>
    </lineage>
</organism>
<feature type="region of interest" description="Disordered" evidence="1">
    <location>
        <begin position="107"/>
        <end position="184"/>
    </location>
</feature>
<feature type="compositionally biased region" description="Polar residues" evidence="1">
    <location>
        <begin position="143"/>
        <end position="155"/>
    </location>
</feature>
<dbReference type="Proteomes" id="UP000184267">
    <property type="component" value="Unassembled WGS sequence"/>
</dbReference>
<accession>A0A1M2VAL5</accession>
<dbReference type="AlphaFoldDB" id="A0A1M2VAL5"/>